<dbReference type="RefSeq" id="WP_135527184.1">
    <property type="nucleotide sequence ID" value="NZ_SRLH01000007.1"/>
</dbReference>
<dbReference type="Proteomes" id="UP000297407">
    <property type="component" value="Unassembled WGS sequence"/>
</dbReference>
<feature type="transmembrane region" description="Helical" evidence="1">
    <location>
        <begin position="86"/>
        <end position="104"/>
    </location>
</feature>
<feature type="transmembrane region" description="Helical" evidence="1">
    <location>
        <begin position="25"/>
        <end position="48"/>
    </location>
</feature>
<feature type="transmembrane region" description="Helical" evidence="1">
    <location>
        <begin position="347"/>
        <end position="376"/>
    </location>
</feature>
<proteinExistence type="predicted"/>
<feature type="transmembrane region" description="Helical" evidence="1">
    <location>
        <begin position="116"/>
        <end position="137"/>
    </location>
</feature>
<gene>
    <name evidence="2" type="ORF">E4635_13295</name>
</gene>
<keyword evidence="1" id="KW-0472">Membrane</keyword>
<protein>
    <recommendedName>
        <fullName evidence="4">O-antigen ligase domain-containing protein</fullName>
    </recommendedName>
</protein>
<keyword evidence="3" id="KW-1185">Reference proteome</keyword>
<sequence>MTSENTFISKVKCIVLALLPVLGMYHYLAGISLGLFILLLFVPIDFIFGKGQWKMNWNIIGLVSVFIIVNIFSYHINYKHIQYQAFINNLLYLLFFMLISSYYTSKEINVAFFEKVLLFLGVAFSIIVLIQAFNFLIRHESISFLLPLETDLEENVDSIQFNGRPNSVFQEPAHFAIFMIPLLYNVLSKKKVWLTVLFTVSIFLSTSTYGLMLTLIIYLIYALRNKNGKIYFFLILIFCALLFFFFYDFFQAVLDTNINKTQESMDLTGNTRFMGGIESVEFMDFFQHLLGIGYNQTKDFMEWHYLAGASNYSNSFLFSFYAGGLVGFLALLYFLKKTYKINIDKIYFLIFFLTLLTDQIIFNQNFLYLLFVIYFIKPNYNENSPSDK</sequence>
<reference evidence="2 3" key="1">
    <citation type="submission" date="2019-04" db="EMBL/GenBank/DDBJ databases">
        <title>Flavobacterium sp. strain DS2-A Genome sequencing and assembly.</title>
        <authorList>
            <person name="Kim I."/>
        </authorList>
    </citation>
    <scope>NUCLEOTIDE SEQUENCE [LARGE SCALE GENOMIC DNA]</scope>
    <source>
        <strain evidence="2 3">DS2-A</strain>
    </source>
</reference>
<dbReference type="EMBL" id="SRLH01000007">
    <property type="protein sequence ID" value="TGD57138.1"/>
    <property type="molecule type" value="Genomic_DNA"/>
</dbReference>
<name>A0A4Z0L5A6_9FLAO</name>
<comment type="caution">
    <text evidence="2">The sequence shown here is derived from an EMBL/GenBank/DDBJ whole genome shotgun (WGS) entry which is preliminary data.</text>
</comment>
<feature type="transmembrane region" description="Helical" evidence="1">
    <location>
        <begin position="316"/>
        <end position="335"/>
    </location>
</feature>
<evidence type="ECO:0000313" key="3">
    <source>
        <dbReference type="Proteomes" id="UP000297407"/>
    </source>
</evidence>
<evidence type="ECO:0000313" key="2">
    <source>
        <dbReference type="EMBL" id="TGD57138.1"/>
    </source>
</evidence>
<keyword evidence="1" id="KW-1133">Transmembrane helix</keyword>
<accession>A0A4Z0L5A6</accession>
<feature type="transmembrane region" description="Helical" evidence="1">
    <location>
        <begin position="192"/>
        <end position="223"/>
    </location>
</feature>
<dbReference type="AlphaFoldDB" id="A0A4Z0L5A6"/>
<feature type="transmembrane region" description="Helical" evidence="1">
    <location>
        <begin position="55"/>
        <end position="74"/>
    </location>
</feature>
<keyword evidence="1" id="KW-0812">Transmembrane</keyword>
<organism evidence="2 3">
    <name type="scientific">Flavobacterium humi</name>
    <dbReference type="NCBI Taxonomy" id="2562683"/>
    <lineage>
        <taxon>Bacteria</taxon>
        <taxon>Pseudomonadati</taxon>
        <taxon>Bacteroidota</taxon>
        <taxon>Flavobacteriia</taxon>
        <taxon>Flavobacteriales</taxon>
        <taxon>Flavobacteriaceae</taxon>
        <taxon>Flavobacterium</taxon>
    </lineage>
</organism>
<feature type="transmembrane region" description="Helical" evidence="1">
    <location>
        <begin position="230"/>
        <end position="250"/>
    </location>
</feature>
<dbReference type="OrthoDB" id="1376791at2"/>
<evidence type="ECO:0000256" key="1">
    <source>
        <dbReference type="SAM" id="Phobius"/>
    </source>
</evidence>
<evidence type="ECO:0008006" key="4">
    <source>
        <dbReference type="Google" id="ProtNLM"/>
    </source>
</evidence>